<evidence type="ECO:0000313" key="1">
    <source>
        <dbReference type="EMBL" id="SDH16504.1"/>
    </source>
</evidence>
<dbReference type="RefSeq" id="WP_090685944.1">
    <property type="nucleotide sequence ID" value="NZ_CADERL010000020.1"/>
</dbReference>
<dbReference type="Proteomes" id="UP000199706">
    <property type="component" value="Unassembled WGS sequence"/>
</dbReference>
<dbReference type="EMBL" id="FNCJ01000007">
    <property type="protein sequence ID" value="SDH16504.1"/>
    <property type="molecule type" value="Genomic_DNA"/>
</dbReference>
<accession>A0A1G8A6C8</accession>
<dbReference type="Gene3D" id="3.30.300.20">
    <property type="match status" value="1"/>
</dbReference>
<evidence type="ECO:0000313" key="2">
    <source>
        <dbReference type="Proteomes" id="UP000199706"/>
    </source>
</evidence>
<dbReference type="InterPro" id="IPR052924">
    <property type="entry name" value="OsmC/Ohr_hydroprdx_reductase"/>
</dbReference>
<dbReference type="Pfam" id="PF02566">
    <property type="entry name" value="OsmC"/>
    <property type="match status" value="1"/>
</dbReference>
<dbReference type="InterPro" id="IPR015946">
    <property type="entry name" value="KH_dom-like_a/b"/>
</dbReference>
<proteinExistence type="predicted"/>
<gene>
    <name evidence="1" type="ORF">SAMN05216466_107324</name>
</gene>
<reference evidence="1 2" key="1">
    <citation type="submission" date="2016-10" db="EMBL/GenBank/DDBJ databases">
        <authorList>
            <person name="de Groot N.N."/>
        </authorList>
    </citation>
    <scope>NUCLEOTIDE SEQUENCE [LARGE SCALE GENOMIC DNA]</scope>
    <source>
        <strain evidence="1 2">LMG 2247</strain>
    </source>
</reference>
<dbReference type="SUPFAM" id="SSF82784">
    <property type="entry name" value="OsmC-like"/>
    <property type="match status" value="1"/>
</dbReference>
<name>A0A1G8A6C8_9BURK</name>
<protein>
    <submittedName>
        <fullName evidence="1">Uncharacterized OsmC-related protein</fullName>
    </submittedName>
</protein>
<dbReference type="OrthoDB" id="9789573at2"/>
<dbReference type="InterPro" id="IPR003718">
    <property type="entry name" value="OsmC/Ohr_fam"/>
</dbReference>
<dbReference type="AlphaFoldDB" id="A0A1G8A6C8"/>
<dbReference type="PANTHER" id="PTHR35368:SF1">
    <property type="entry name" value="HYDROPEROXIDE REDUCTASE"/>
    <property type="match status" value="1"/>
</dbReference>
<dbReference type="InterPro" id="IPR036102">
    <property type="entry name" value="OsmC/Ohrsf"/>
</dbReference>
<organism evidence="1 2">
    <name type="scientific">Paraburkholderia phenazinium</name>
    <dbReference type="NCBI Taxonomy" id="60549"/>
    <lineage>
        <taxon>Bacteria</taxon>
        <taxon>Pseudomonadati</taxon>
        <taxon>Pseudomonadota</taxon>
        <taxon>Betaproteobacteria</taxon>
        <taxon>Burkholderiales</taxon>
        <taxon>Burkholderiaceae</taxon>
        <taxon>Paraburkholderia</taxon>
    </lineage>
</organism>
<sequence length="176" mass="18535">MKLSVQESQAPLRRLYRESPVAALVVDHARAVGVDPSDPFHSRVEPMDGCDVAVPVGVHGALGGPHDAPTPGDLLCAALAACQDSSIRMVANLLGITLTALEVRVTGTVDVRGTLAMQADVPVGFQTLVCEVSLAALEGTPAELLDRLCAASERCCVVQQTLRQPPPVQTRFTFAQ</sequence>
<dbReference type="PANTHER" id="PTHR35368">
    <property type="entry name" value="HYDROPEROXIDE REDUCTASE"/>
    <property type="match status" value="1"/>
</dbReference>